<dbReference type="Pfam" id="PF00874">
    <property type="entry name" value="PRD"/>
    <property type="match status" value="2"/>
</dbReference>
<evidence type="ECO:0000256" key="4">
    <source>
        <dbReference type="ARBA" id="ARBA00023159"/>
    </source>
</evidence>
<feature type="domain" description="PRD" evidence="8">
    <location>
        <begin position="301"/>
        <end position="406"/>
    </location>
</feature>
<evidence type="ECO:0000259" key="7">
    <source>
        <dbReference type="PROSITE" id="PS51099"/>
    </source>
</evidence>
<name>A0A7C8KUN0_9BACI</name>
<dbReference type="PROSITE" id="PS51099">
    <property type="entry name" value="PTS_EIIB_TYPE_2"/>
    <property type="match status" value="1"/>
</dbReference>
<dbReference type="InterPro" id="IPR013011">
    <property type="entry name" value="PTS_EIIB_2"/>
</dbReference>
<dbReference type="InterPro" id="IPR002178">
    <property type="entry name" value="PTS_EIIA_type-2_dom"/>
</dbReference>
<dbReference type="SUPFAM" id="SSF63520">
    <property type="entry name" value="PTS-regulatory domain, PRD"/>
    <property type="match status" value="2"/>
</dbReference>
<dbReference type="CDD" id="cd05568">
    <property type="entry name" value="PTS_IIB_bgl_like"/>
    <property type="match status" value="1"/>
</dbReference>
<evidence type="ECO:0000256" key="2">
    <source>
        <dbReference type="ARBA" id="ARBA00022737"/>
    </source>
</evidence>
<dbReference type="Pfam" id="PF05043">
    <property type="entry name" value="Mga"/>
    <property type="match status" value="1"/>
</dbReference>
<dbReference type="Pfam" id="PF02302">
    <property type="entry name" value="PTS_IIB"/>
    <property type="match status" value="1"/>
</dbReference>
<dbReference type="InterPro" id="IPR013196">
    <property type="entry name" value="HTH_11"/>
</dbReference>
<feature type="domain" description="PTS EIIA type-2" evidence="6">
    <location>
        <begin position="533"/>
        <end position="680"/>
    </location>
</feature>
<evidence type="ECO:0000256" key="3">
    <source>
        <dbReference type="ARBA" id="ARBA00023015"/>
    </source>
</evidence>
<dbReference type="InterPro" id="IPR003501">
    <property type="entry name" value="PTS_EIIB_2/3"/>
</dbReference>
<dbReference type="Pfam" id="PF00359">
    <property type="entry name" value="PTS_EIIA_2"/>
    <property type="match status" value="1"/>
</dbReference>
<dbReference type="Gene3D" id="1.10.1790.10">
    <property type="entry name" value="PRD domain"/>
    <property type="match status" value="2"/>
</dbReference>
<evidence type="ECO:0000259" key="6">
    <source>
        <dbReference type="PROSITE" id="PS51094"/>
    </source>
</evidence>
<dbReference type="Gene3D" id="3.40.50.2300">
    <property type="match status" value="1"/>
</dbReference>
<keyword evidence="10" id="KW-1185">Reference proteome</keyword>
<proteinExistence type="predicted"/>
<keyword evidence="3" id="KW-0805">Transcription regulation</keyword>
<feature type="domain" description="PTS EIIB type-2" evidence="7">
    <location>
        <begin position="409"/>
        <end position="498"/>
    </location>
</feature>
<evidence type="ECO:0000313" key="9">
    <source>
        <dbReference type="EMBL" id="KAB8139386.1"/>
    </source>
</evidence>
<keyword evidence="1" id="KW-0808">Transferase</keyword>
<comment type="caution">
    <text evidence="9">The sequence shown here is derived from an EMBL/GenBank/DDBJ whole genome shotgun (WGS) entry which is preliminary data.</text>
</comment>
<dbReference type="PROSITE" id="PS51094">
    <property type="entry name" value="PTS_EIIA_TYPE_2"/>
    <property type="match status" value="1"/>
</dbReference>
<dbReference type="RefSeq" id="WP_153400894.1">
    <property type="nucleotide sequence ID" value="NZ_ML762424.1"/>
</dbReference>
<dbReference type="InterPro" id="IPR036095">
    <property type="entry name" value="PTS_EIIB-like_sf"/>
</dbReference>
<organism evidence="9 10">
    <name type="scientific">Gracilibacillus oryzae</name>
    <dbReference type="NCBI Taxonomy" id="1672701"/>
    <lineage>
        <taxon>Bacteria</taxon>
        <taxon>Bacillati</taxon>
        <taxon>Bacillota</taxon>
        <taxon>Bacilli</taxon>
        <taxon>Bacillales</taxon>
        <taxon>Bacillaceae</taxon>
        <taxon>Gracilibacillus</taxon>
    </lineage>
</organism>
<dbReference type="Pfam" id="PF08279">
    <property type="entry name" value="HTH_11"/>
    <property type="match status" value="1"/>
</dbReference>
<keyword evidence="5" id="KW-0804">Transcription</keyword>
<evidence type="ECO:0000256" key="1">
    <source>
        <dbReference type="ARBA" id="ARBA00022679"/>
    </source>
</evidence>
<dbReference type="InterPro" id="IPR007737">
    <property type="entry name" value="Mga_HTH"/>
</dbReference>
<dbReference type="InterPro" id="IPR011608">
    <property type="entry name" value="PRD"/>
</dbReference>
<keyword evidence="4" id="KW-0010">Activator</keyword>
<dbReference type="PROSITE" id="PS51372">
    <property type="entry name" value="PRD_2"/>
    <property type="match status" value="2"/>
</dbReference>
<evidence type="ECO:0000313" key="10">
    <source>
        <dbReference type="Proteomes" id="UP000480246"/>
    </source>
</evidence>
<feature type="domain" description="PRD" evidence="8">
    <location>
        <begin position="194"/>
        <end position="298"/>
    </location>
</feature>
<gene>
    <name evidence="9" type="ORF">F9U64_00915</name>
</gene>
<dbReference type="Proteomes" id="UP000480246">
    <property type="component" value="Unassembled WGS sequence"/>
</dbReference>
<keyword evidence="2" id="KW-0677">Repeat</keyword>
<dbReference type="SUPFAM" id="SSF55804">
    <property type="entry name" value="Phoshotransferase/anion transport protein"/>
    <property type="match status" value="1"/>
</dbReference>
<protein>
    <submittedName>
        <fullName evidence="9">BglG family transcription antiterminator</fullName>
    </submittedName>
</protein>
<reference evidence="9 10" key="1">
    <citation type="submission" date="2019-10" db="EMBL/GenBank/DDBJ databases">
        <title>Gracilibacillus sp. nov. isolated from rice seeds.</title>
        <authorList>
            <person name="He S."/>
        </authorList>
    </citation>
    <scope>NUCLEOTIDE SEQUENCE [LARGE SCALE GENOMIC DNA]</scope>
    <source>
        <strain evidence="9 10">TD8</strain>
    </source>
</reference>
<dbReference type="InterPro" id="IPR016152">
    <property type="entry name" value="PTrfase/Anion_transptr"/>
</dbReference>
<dbReference type="PANTHER" id="PTHR30185">
    <property type="entry name" value="CRYPTIC BETA-GLUCOSIDE BGL OPERON ANTITERMINATOR"/>
    <property type="match status" value="1"/>
</dbReference>
<dbReference type="InterPro" id="IPR050661">
    <property type="entry name" value="BglG_antiterminators"/>
</dbReference>
<dbReference type="GO" id="GO:0008982">
    <property type="term" value="F:protein-N(PI)-phosphohistidine-sugar phosphotransferase activity"/>
    <property type="evidence" value="ECO:0007669"/>
    <property type="project" value="InterPro"/>
</dbReference>
<dbReference type="GO" id="GO:0009401">
    <property type="term" value="P:phosphoenolpyruvate-dependent sugar phosphotransferase system"/>
    <property type="evidence" value="ECO:0007669"/>
    <property type="project" value="InterPro"/>
</dbReference>
<accession>A0A7C8KUN0</accession>
<dbReference type="InterPro" id="IPR036634">
    <property type="entry name" value="PRD_sf"/>
</dbReference>
<dbReference type="AlphaFoldDB" id="A0A7C8KUN0"/>
<dbReference type="OrthoDB" id="9776005at2"/>
<evidence type="ECO:0000256" key="5">
    <source>
        <dbReference type="ARBA" id="ARBA00023163"/>
    </source>
</evidence>
<dbReference type="Gene3D" id="3.40.930.10">
    <property type="entry name" value="Mannitol-specific EII, Chain A"/>
    <property type="match status" value="1"/>
</dbReference>
<dbReference type="PANTHER" id="PTHR30185:SF18">
    <property type="entry name" value="TRANSCRIPTIONAL REGULATOR MTLR"/>
    <property type="match status" value="1"/>
</dbReference>
<dbReference type="GO" id="GO:0006355">
    <property type="term" value="P:regulation of DNA-templated transcription"/>
    <property type="evidence" value="ECO:0007669"/>
    <property type="project" value="InterPro"/>
</dbReference>
<evidence type="ECO:0000259" key="8">
    <source>
        <dbReference type="PROSITE" id="PS51372"/>
    </source>
</evidence>
<sequence length="692" mass="78950">MFITSREKSIIDSIIKTSGKHTPQSLASYLHVSVRTVQRDLKTVDNILKPFELKLDRTPNDGLIINGTNERIYKLIQQLAQVHPTDETAEEKKLQLLIILLSEGNYSKTQILAKELGVSVTTLGTYLDDLAHWLEKFSIQLTRKRGVGVCLTGGEANIRHGFAAFLLFYFHEELLDNLYKIQGGRNNRDLVLGYFLSDNLKMIDNKVHQLTEKGKIKLADNDYLALIVHIAITLQRVHSNFLLEDEDELFDDDATSSYRLMDHLCEELTDELSIPLGKKDIYLLTAILKGSKLKNTDAVEYDSIMLSQIMKSVIQDVSNQIHVDLTHDFSLFQGLLAHMEPAIFRLKHRMGLFNPLTAEIKKKYPVLFMAVRNSLESEFVKVNFPDDEVAFIVLHFGSALLVNEETAEIEAVIVCPTGIGTSKMLASRIQKEFVEINSITIKSIKELEKSNLDQFDLIISTVRLPFDDIHYIIVSPLLNDKDIQMIRSFLQHNIEKIIGKHVFGSGRSKGVRQEPSDLHNVLKEIKDVQTSIESIMNHFHLYQKTNSDYKQVLKELVIQLEKETVITDAARVLDKLEEREALGGLGIPDTNIGLYHCRDSSVKQLIFQIGHLEHPSLIKGMDGREMKMKNLLLMLSPEELSGKQQEILSLISTSIIENEMTMMIYSSSNERMVKRKLEELFSDYLKNKWVKE</sequence>
<dbReference type="SUPFAM" id="SSF52794">
    <property type="entry name" value="PTS system IIB component-like"/>
    <property type="match status" value="1"/>
</dbReference>
<dbReference type="EMBL" id="WEID01000004">
    <property type="protein sequence ID" value="KAB8139386.1"/>
    <property type="molecule type" value="Genomic_DNA"/>
</dbReference>